<gene>
    <name evidence="5" type="ORF">QNI16_12580</name>
</gene>
<dbReference type="PROSITE" id="PS01124">
    <property type="entry name" value="HTH_ARAC_FAMILY_2"/>
    <property type="match status" value="1"/>
</dbReference>
<proteinExistence type="predicted"/>
<dbReference type="InterPro" id="IPR020449">
    <property type="entry name" value="Tscrpt_reg_AraC-type_HTH"/>
</dbReference>
<dbReference type="EMBL" id="JASJOS010000005">
    <property type="protein sequence ID" value="MDJ1481325.1"/>
    <property type="molecule type" value="Genomic_DNA"/>
</dbReference>
<protein>
    <submittedName>
        <fullName evidence="5">Helix-turn-helix transcriptional regulator</fullName>
    </submittedName>
</protein>
<keyword evidence="2" id="KW-0238">DNA-binding</keyword>
<organism evidence="5 6">
    <name type="scientific">Xanthocytophaga flava</name>
    <dbReference type="NCBI Taxonomy" id="3048013"/>
    <lineage>
        <taxon>Bacteria</taxon>
        <taxon>Pseudomonadati</taxon>
        <taxon>Bacteroidota</taxon>
        <taxon>Cytophagia</taxon>
        <taxon>Cytophagales</taxon>
        <taxon>Rhodocytophagaceae</taxon>
        <taxon>Xanthocytophaga</taxon>
    </lineage>
</organism>
<dbReference type="Gene3D" id="1.10.10.60">
    <property type="entry name" value="Homeodomain-like"/>
    <property type="match status" value="1"/>
</dbReference>
<dbReference type="PANTHER" id="PTHR43280:SF32">
    <property type="entry name" value="TRANSCRIPTIONAL REGULATORY PROTEIN"/>
    <property type="match status" value="1"/>
</dbReference>
<dbReference type="RefSeq" id="WP_313978932.1">
    <property type="nucleotide sequence ID" value="NZ_JASJOS010000005.1"/>
</dbReference>
<dbReference type="InterPro" id="IPR009057">
    <property type="entry name" value="Homeodomain-like_sf"/>
</dbReference>
<evidence type="ECO:0000256" key="1">
    <source>
        <dbReference type="ARBA" id="ARBA00023015"/>
    </source>
</evidence>
<evidence type="ECO:0000313" key="6">
    <source>
        <dbReference type="Proteomes" id="UP001241110"/>
    </source>
</evidence>
<evidence type="ECO:0000259" key="4">
    <source>
        <dbReference type="PROSITE" id="PS01124"/>
    </source>
</evidence>
<keyword evidence="3" id="KW-0804">Transcription</keyword>
<evidence type="ECO:0000256" key="2">
    <source>
        <dbReference type="ARBA" id="ARBA00023125"/>
    </source>
</evidence>
<evidence type="ECO:0000256" key="3">
    <source>
        <dbReference type="ARBA" id="ARBA00023163"/>
    </source>
</evidence>
<dbReference type="PANTHER" id="PTHR43280">
    <property type="entry name" value="ARAC-FAMILY TRANSCRIPTIONAL REGULATOR"/>
    <property type="match status" value="1"/>
</dbReference>
<keyword evidence="1" id="KW-0805">Transcription regulation</keyword>
<name>A0AAE3QPU5_9BACT</name>
<sequence>MKQAGDIPKKFDSISALHRALGFSRPLHPLVSLVNYADIKTPYAQLPKALLLNFYKISYKRNLTDKVKYGQHYYDFDEGGLSFIAPNQVISSAKEENDYSGYTLLFHVDFLSTYPLATRIKTFGFFSYAANEALFLSDREKQTIVSVFENIQQELSNPIDDFSQDVVISHIEVLLNYSNRFYKRQFLTRKSVNHDLLTRMEQLLTMYFDEEQTLEKGLPTVEYLADLLHVSPRYLSDMLRSLTGQNAQQHIHEKLIEKAKIFLTSTHLSVSEIAYQLGFEHSQSFNKLFKKKTNLTPIEFKQSFN</sequence>
<feature type="domain" description="HTH araC/xylS-type" evidence="4">
    <location>
        <begin position="202"/>
        <end position="303"/>
    </location>
</feature>
<dbReference type="PRINTS" id="PR00032">
    <property type="entry name" value="HTHARAC"/>
</dbReference>
<dbReference type="Pfam" id="PF12833">
    <property type="entry name" value="HTH_18"/>
    <property type="match status" value="1"/>
</dbReference>
<dbReference type="InterPro" id="IPR018060">
    <property type="entry name" value="HTH_AraC"/>
</dbReference>
<accession>A0AAE3QPU5</accession>
<dbReference type="SUPFAM" id="SSF46689">
    <property type="entry name" value="Homeodomain-like"/>
    <property type="match status" value="1"/>
</dbReference>
<dbReference type="GO" id="GO:0043565">
    <property type="term" value="F:sequence-specific DNA binding"/>
    <property type="evidence" value="ECO:0007669"/>
    <property type="project" value="InterPro"/>
</dbReference>
<dbReference type="AlphaFoldDB" id="A0AAE3QPU5"/>
<dbReference type="GO" id="GO:0003700">
    <property type="term" value="F:DNA-binding transcription factor activity"/>
    <property type="evidence" value="ECO:0007669"/>
    <property type="project" value="InterPro"/>
</dbReference>
<dbReference type="Proteomes" id="UP001241110">
    <property type="component" value="Unassembled WGS sequence"/>
</dbReference>
<comment type="caution">
    <text evidence="5">The sequence shown here is derived from an EMBL/GenBank/DDBJ whole genome shotgun (WGS) entry which is preliminary data.</text>
</comment>
<evidence type="ECO:0000313" key="5">
    <source>
        <dbReference type="EMBL" id="MDJ1481325.1"/>
    </source>
</evidence>
<dbReference type="SMART" id="SM00342">
    <property type="entry name" value="HTH_ARAC"/>
    <property type="match status" value="1"/>
</dbReference>
<reference evidence="5" key="1">
    <citation type="submission" date="2023-05" db="EMBL/GenBank/DDBJ databases">
        <authorList>
            <person name="Zhang X."/>
        </authorList>
    </citation>
    <scope>NUCLEOTIDE SEQUENCE</scope>
    <source>
        <strain evidence="5">YF14B1</strain>
    </source>
</reference>